<protein>
    <recommendedName>
        <fullName evidence="2">thioredoxin-dependent peroxiredoxin</fullName>
        <ecNumber evidence="2">1.11.1.24</ecNumber>
    </recommendedName>
    <alternativeName>
        <fullName evidence="8">Thioredoxin peroxidase</fullName>
    </alternativeName>
    <alternativeName>
        <fullName evidence="10">Thioredoxin-dependent peroxiredoxin Bcp</fullName>
    </alternativeName>
</protein>
<evidence type="ECO:0000256" key="2">
    <source>
        <dbReference type="ARBA" id="ARBA00013017"/>
    </source>
</evidence>
<evidence type="ECO:0000259" key="13">
    <source>
        <dbReference type="PROSITE" id="PS51352"/>
    </source>
</evidence>
<dbReference type="InterPro" id="IPR050924">
    <property type="entry name" value="Peroxiredoxin_BCP/PrxQ"/>
</dbReference>
<evidence type="ECO:0000313" key="14">
    <source>
        <dbReference type="EMBL" id="MFA9461570.1"/>
    </source>
</evidence>
<name>A0ABV4TZQ2_9GAMM</name>
<feature type="domain" description="Thioredoxin" evidence="13">
    <location>
        <begin position="75"/>
        <end position="249"/>
    </location>
</feature>
<dbReference type="SUPFAM" id="SSF52833">
    <property type="entry name" value="Thioredoxin-like"/>
    <property type="match status" value="1"/>
</dbReference>
<keyword evidence="6" id="KW-1015">Disulfide bond</keyword>
<evidence type="ECO:0000256" key="1">
    <source>
        <dbReference type="ARBA" id="ARBA00003330"/>
    </source>
</evidence>
<comment type="similarity">
    <text evidence="9">Belongs to the peroxiredoxin family. BCP/PrxQ subfamily.</text>
</comment>
<dbReference type="InterPro" id="IPR036249">
    <property type="entry name" value="Thioredoxin-like_sf"/>
</dbReference>
<comment type="caution">
    <text evidence="14">The sequence shown here is derived from an EMBL/GenBank/DDBJ whole genome shotgun (WGS) entry which is preliminary data.</text>
</comment>
<feature type="signal peptide" evidence="12">
    <location>
        <begin position="1"/>
        <end position="22"/>
    </location>
</feature>
<organism evidence="14 15">
    <name type="scientific">Thiohalorhabdus methylotrophus</name>
    <dbReference type="NCBI Taxonomy" id="3242694"/>
    <lineage>
        <taxon>Bacteria</taxon>
        <taxon>Pseudomonadati</taxon>
        <taxon>Pseudomonadota</taxon>
        <taxon>Gammaproteobacteria</taxon>
        <taxon>Thiohalorhabdales</taxon>
        <taxon>Thiohalorhabdaceae</taxon>
        <taxon>Thiohalorhabdus</taxon>
    </lineage>
</organism>
<proteinExistence type="inferred from homology"/>
<dbReference type="RefSeq" id="WP_373656356.1">
    <property type="nucleotide sequence ID" value="NZ_JBGUAW010000008.1"/>
</dbReference>
<evidence type="ECO:0000256" key="8">
    <source>
        <dbReference type="ARBA" id="ARBA00032824"/>
    </source>
</evidence>
<keyword evidence="12" id="KW-0732">Signal</keyword>
<accession>A0ABV4TZQ2</accession>
<evidence type="ECO:0000256" key="11">
    <source>
        <dbReference type="ARBA" id="ARBA00049091"/>
    </source>
</evidence>
<gene>
    <name evidence="14" type="ORF">ACERLL_12125</name>
</gene>
<evidence type="ECO:0000256" key="4">
    <source>
        <dbReference type="ARBA" id="ARBA00022862"/>
    </source>
</evidence>
<feature type="chain" id="PRO_5045060892" description="thioredoxin-dependent peroxiredoxin" evidence="12">
    <location>
        <begin position="23"/>
        <end position="254"/>
    </location>
</feature>
<keyword evidence="3" id="KW-0575">Peroxidase</keyword>
<keyword evidence="4" id="KW-0049">Antioxidant</keyword>
<dbReference type="Pfam" id="PF00578">
    <property type="entry name" value="AhpC-TSA"/>
    <property type="match status" value="1"/>
</dbReference>
<sequence>MRKRILPLALGSLALLSGGLGAASADEQSVPDLDERIDSYQQERREEGEQLNPATRETVQRSMEQVREELPDPGLKVGAEAPGFRLPNAFGEPISLAEYLKKGPVVLTFYRGAWCPYCNLELRALKESLPAFRKHGARVLAVTPQKPGRSLEQVKEDGFPFEILSDLDSRVMRDYRLLFQVPEDLVAVYKRELGLDLADYNGDGRHVLPVPGTFVIDRQGIVRAAFAEVDYKQRMEPTAILKALRRLPAPEDQE</sequence>
<keyword evidence="7" id="KW-0676">Redox-active center</keyword>
<evidence type="ECO:0000256" key="6">
    <source>
        <dbReference type="ARBA" id="ARBA00023157"/>
    </source>
</evidence>
<keyword evidence="15" id="KW-1185">Reference proteome</keyword>
<dbReference type="InterPro" id="IPR000866">
    <property type="entry name" value="AhpC/TSA"/>
</dbReference>
<evidence type="ECO:0000256" key="5">
    <source>
        <dbReference type="ARBA" id="ARBA00023002"/>
    </source>
</evidence>
<dbReference type="EMBL" id="JBGUAW010000008">
    <property type="protein sequence ID" value="MFA9461570.1"/>
    <property type="molecule type" value="Genomic_DNA"/>
</dbReference>
<evidence type="ECO:0000256" key="7">
    <source>
        <dbReference type="ARBA" id="ARBA00023284"/>
    </source>
</evidence>
<dbReference type="PROSITE" id="PS51352">
    <property type="entry name" value="THIOREDOXIN_2"/>
    <property type="match status" value="1"/>
</dbReference>
<dbReference type="Gene3D" id="3.40.30.10">
    <property type="entry name" value="Glutaredoxin"/>
    <property type="match status" value="1"/>
</dbReference>
<evidence type="ECO:0000313" key="15">
    <source>
        <dbReference type="Proteomes" id="UP001575181"/>
    </source>
</evidence>
<keyword evidence="5" id="KW-0560">Oxidoreductase</keyword>
<evidence type="ECO:0000256" key="12">
    <source>
        <dbReference type="SAM" id="SignalP"/>
    </source>
</evidence>
<reference evidence="14 15" key="1">
    <citation type="submission" date="2024-08" db="EMBL/GenBank/DDBJ databases">
        <title>Whole-genome sequencing of halo(alkali)philic microorganisms from hypersaline lakes.</title>
        <authorList>
            <person name="Sorokin D.Y."/>
            <person name="Merkel A.Y."/>
            <person name="Messina E."/>
            <person name="Yakimov M."/>
        </authorList>
    </citation>
    <scope>NUCLEOTIDE SEQUENCE [LARGE SCALE GENOMIC DNA]</scope>
    <source>
        <strain evidence="14 15">Cl-TMA</strain>
    </source>
</reference>
<dbReference type="Proteomes" id="UP001575181">
    <property type="component" value="Unassembled WGS sequence"/>
</dbReference>
<dbReference type="EC" id="1.11.1.24" evidence="2"/>
<dbReference type="PANTHER" id="PTHR42801:SF7">
    <property type="entry name" value="SLL1159 PROTEIN"/>
    <property type="match status" value="1"/>
</dbReference>
<comment type="function">
    <text evidence="1">Thiol-specific peroxidase that catalyzes the reduction of hydrogen peroxide and organic hydroperoxides to water and alcohols, respectively. Plays a role in cell protection against oxidative stress by detoxifying peroxides and as sensor of hydrogen peroxide-mediated signaling events.</text>
</comment>
<comment type="catalytic activity">
    <reaction evidence="11">
        <text>a hydroperoxide + [thioredoxin]-dithiol = an alcohol + [thioredoxin]-disulfide + H2O</text>
        <dbReference type="Rhea" id="RHEA:62620"/>
        <dbReference type="Rhea" id="RHEA-COMP:10698"/>
        <dbReference type="Rhea" id="RHEA-COMP:10700"/>
        <dbReference type="ChEBI" id="CHEBI:15377"/>
        <dbReference type="ChEBI" id="CHEBI:29950"/>
        <dbReference type="ChEBI" id="CHEBI:30879"/>
        <dbReference type="ChEBI" id="CHEBI:35924"/>
        <dbReference type="ChEBI" id="CHEBI:50058"/>
        <dbReference type="EC" id="1.11.1.24"/>
    </reaction>
</comment>
<dbReference type="PANTHER" id="PTHR42801">
    <property type="entry name" value="THIOREDOXIN-DEPENDENT PEROXIDE REDUCTASE"/>
    <property type="match status" value="1"/>
</dbReference>
<evidence type="ECO:0000256" key="3">
    <source>
        <dbReference type="ARBA" id="ARBA00022559"/>
    </source>
</evidence>
<evidence type="ECO:0000256" key="10">
    <source>
        <dbReference type="ARBA" id="ARBA00042639"/>
    </source>
</evidence>
<dbReference type="InterPro" id="IPR013766">
    <property type="entry name" value="Thioredoxin_domain"/>
</dbReference>
<dbReference type="CDD" id="cd02970">
    <property type="entry name" value="PRX_like2"/>
    <property type="match status" value="1"/>
</dbReference>
<evidence type="ECO:0000256" key="9">
    <source>
        <dbReference type="ARBA" id="ARBA00038489"/>
    </source>
</evidence>